<reference evidence="1 2" key="1">
    <citation type="journal article" date="2013" name="Genome Announc.">
        <title>Draft Genome Sequence of Streptomyces viridochromogenes Strain Tu57, Producer of Avilamycin.</title>
        <authorList>
            <person name="Gruning B.A."/>
            <person name="Erxleben A."/>
            <person name="Hahnlein A."/>
            <person name="Gunther S."/>
        </authorList>
    </citation>
    <scope>NUCLEOTIDE SEQUENCE [LARGE SCALE GENOMIC DNA]</scope>
    <source>
        <strain evidence="1 2">Tue57</strain>
    </source>
</reference>
<evidence type="ECO:0000313" key="2">
    <source>
        <dbReference type="Proteomes" id="UP000011205"/>
    </source>
</evidence>
<dbReference type="Proteomes" id="UP000011205">
    <property type="component" value="Unassembled WGS sequence"/>
</dbReference>
<dbReference type="EMBL" id="AMLP01000233">
    <property type="protein sequence ID" value="ELS51393.1"/>
    <property type="molecule type" value="Genomic_DNA"/>
</dbReference>
<name>L8P5J1_STRVR</name>
<protein>
    <submittedName>
        <fullName evidence="1">Uncharacterized protein</fullName>
    </submittedName>
</protein>
<organism evidence="1 2">
    <name type="scientific">Streptomyces viridochromogenes Tue57</name>
    <dbReference type="NCBI Taxonomy" id="1160705"/>
    <lineage>
        <taxon>Bacteria</taxon>
        <taxon>Bacillati</taxon>
        <taxon>Actinomycetota</taxon>
        <taxon>Actinomycetes</taxon>
        <taxon>Kitasatosporales</taxon>
        <taxon>Streptomycetaceae</taxon>
        <taxon>Streptomyces</taxon>
    </lineage>
</organism>
<gene>
    <name evidence="1" type="ORF">STVIR_7647</name>
</gene>
<evidence type="ECO:0000313" key="1">
    <source>
        <dbReference type="EMBL" id="ELS51393.1"/>
    </source>
</evidence>
<accession>L8P5J1</accession>
<sequence length="35" mass="4060">MSAAYARRWWTPRLSMSPHPRLAKLIDHALEAVRA</sequence>
<comment type="caution">
    <text evidence="1">The sequence shown here is derived from an EMBL/GenBank/DDBJ whole genome shotgun (WGS) entry which is preliminary data.</text>
</comment>
<dbReference type="AlphaFoldDB" id="L8P5J1"/>
<proteinExistence type="predicted"/>